<keyword evidence="2" id="KW-1185">Reference proteome</keyword>
<dbReference type="OrthoDB" id="7249367at2759"/>
<sequence length="265" mass="30358">MQQKYSKLWTMTMFPACTLQYGSSPTSFSLVTASTTGHQKPSGITSDSSAYTWCRHQYRLQTCLYQALIVAPADVASQAHLTSMGPGFVWDAAPLLGFLTEDDRQELLGDPDAVGAWLRCQHQLPETKQPAGLPADLRSTRDLCDLLLNIPLLSRALRESVPAVWEYHQINMMNLTRSYSTLELESYEEYHGKCLDRALTWKDLAFDFQIKLGMDRQTALRAACRIGVELRRLLDDPETAREYERRRRRFPDPWGVLPFWLRRPV</sequence>
<dbReference type="EMBL" id="VIIS01000940">
    <property type="protein sequence ID" value="KAF0303479.1"/>
    <property type="molecule type" value="Genomic_DNA"/>
</dbReference>
<protein>
    <submittedName>
        <fullName evidence="1">Uncharacterized protein</fullName>
    </submittedName>
</protein>
<accession>A0A6A4WE67</accession>
<evidence type="ECO:0000313" key="2">
    <source>
        <dbReference type="Proteomes" id="UP000440578"/>
    </source>
</evidence>
<evidence type="ECO:0000313" key="1">
    <source>
        <dbReference type="EMBL" id="KAF0303479.1"/>
    </source>
</evidence>
<proteinExistence type="predicted"/>
<name>A0A6A4WE67_AMPAM</name>
<dbReference type="AlphaFoldDB" id="A0A6A4WE67"/>
<comment type="caution">
    <text evidence="1">The sequence shown here is derived from an EMBL/GenBank/DDBJ whole genome shotgun (WGS) entry which is preliminary data.</text>
</comment>
<gene>
    <name evidence="1" type="ORF">FJT64_024533</name>
</gene>
<dbReference type="Proteomes" id="UP000440578">
    <property type="component" value="Unassembled WGS sequence"/>
</dbReference>
<reference evidence="1 2" key="1">
    <citation type="submission" date="2019-07" db="EMBL/GenBank/DDBJ databases">
        <title>Draft genome assembly of a fouling barnacle, Amphibalanus amphitrite (Darwin, 1854): The first reference genome for Thecostraca.</title>
        <authorList>
            <person name="Kim W."/>
        </authorList>
    </citation>
    <scope>NUCLEOTIDE SEQUENCE [LARGE SCALE GENOMIC DNA]</scope>
    <source>
        <strain evidence="1">SNU_AA5</strain>
        <tissue evidence="1">Soma without cirri and trophi</tissue>
    </source>
</reference>
<organism evidence="1 2">
    <name type="scientific">Amphibalanus amphitrite</name>
    <name type="common">Striped barnacle</name>
    <name type="synonym">Balanus amphitrite</name>
    <dbReference type="NCBI Taxonomy" id="1232801"/>
    <lineage>
        <taxon>Eukaryota</taxon>
        <taxon>Metazoa</taxon>
        <taxon>Ecdysozoa</taxon>
        <taxon>Arthropoda</taxon>
        <taxon>Crustacea</taxon>
        <taxon>Multicrustacea</taxon>
        <taxon>Cirripedia</taxon>
        <taxon>Thoracica</taxon>
        <taxon>Thoracicalcarea</taxon>
        <taxon>Balanomorpha</taxon>
        <taxon>Balanoidea</taxon>
        <taxon>Balanidae</taxon>
        <taxon>Amphibalaninae</taxon>
        <taxon>Amphibalanus</taxon>
    </lineage>
</organism>